<accession>A0AAV8PYK5</accession>
<evidence type="ECO:0000313" key="2">
    <source>
        <dbReference type="EMBL" id="KAJ8459975.1"/>
    </source>
</evidence>
<evidence type="ECO:0000256" key="1">
    <source>
        <dbReference type="SAM" id="MobiDB-lite"/>
    </source>
</evidence>
<dbReference type="EMBL" id="JAQQAF010000009">
    <property type="protein sequence ID" value="KAJ8459975.1"/>
    <property type="molecule type" value="Genomic_DNA"/>
</dbReference>
<evidence type="ECO:0000313" key="3">
    <source>
        <dbReference type="Proteomes" id="UP001222027"/>
    </source>
</evidence>
<proteinExistence type="predicted"/>
<sequence>MVDGLQVADEAVAAGKRGMWRSTTDGNGEGGGRVAIAVDAGVQQMCGSDEGYEQKATTVWGGRRGNNDGSGNRQWGGEG</sequence>
<dbReference type="Proteomes" id="UP001222027">
    <property type="component" value="Unassembled WGS sequence"/>
</dbReference>
<name>A0AAV8PYK5_ENSVE</name>
<dbReference type="AlphaFoldDB" id="A0AAV8PYK5"/>
<protein>
    <submittedName>
        <fullName evidence="2">Uncharacterized protein</fullName>
    </submittedName>
</protein>
<feature type="region of interest" description="Disordered" evidence="1">
    <location>
        <begin position="57"/>
        <end position="79"/>
    </location>
</feature>
<comment type="caution">
    <text evidence="2">The sequence shown here is derived from an EMBL/GenBank/DDBJ whole genome shotgun (WGS) entry which is preliminary data.</text>
</comment>
<reference evidence="2 3" key="1">
    <citation type="submission" date="2022-12" db="EMBL/GenBank/DDBJ databases">
        <title>Chromosome-scale assembly of the Ensete ventricosum genome.</title>
        <authorList>
            <person name="Dussert Y."/>
            <person name="Stocks J."/>
            <person name="Wendawek A."/>
            <person name="Woldeyes F."/>
            <person name="Nichols R.A."/>
            <person name="Borrell J.S."/>
        </authorList>
    </citation>
    <scope>NUCLEOTIDE SEQUENCE [LARGE SCALE GENOMIC DNA]</scope>
    <source>
        <strain evidence="3">cv. Maze</strain>
        <tissue evidence="2">Seeds</tissue>
    </source>
</reference>
<gene>
    <name evidence="2" type="ORF">OPV22_032901</name>
</gene>
<organism evidence="2 3">
    <name type="scientific">Ensete ventricosum</name>
    <name type="common">Abyssinian banana</name>
    <name type="synonym">Musa ensete</name>
    <dbReference type="NCBI Taxonomy" id="4639"/>
    <lineage>
        <taxon>Eukaryota</taxon>
        <taxon>Viridiplantae</taxon>
        <taxon>Streptophyta</taxon>
        <taxon>Embryophyta</taxon>
        <taxon>Tracheophyta</taxon>
        <taxon>Spermatophyta</taxon>
        <taxon>Magnoliopsida</taxon>
        <taxon>Liliopsida</taxon>
        <taxon>Zingiberales</taxon>
        <taxon>Musaceae</taxon>
        <taxon>Ensete</taxon>
    </lineage>
</organism>
<keyword evidence="3" id="KW-1185">Reference proteome</keyword>